<evidence type="ECO:0000256" key="5">
    <source>
        <dbReference type="SAM" id="MobiDB-lite"/>
    </source>
</evidence>
<reference evidence="6" key="1">
    <citation type="submission" date="2022-10" db="EMBL/GenBank/DDBJ databases">
        <title>The complete genomes of actinobacterial strains from the NBC collection.</title>
        <authorList>
            <person name="Joergensen T.S."/>
            <person name="Alvarez Arevalo M."/>
            <person name="Sterndorff E.B."/>
            <person name="Faurdal D."/>
            <person name="Vuksanovic O."/>
            <person name="Mourched A.-S."/>
            <person name="Charusanti P."/>
            <person name="Shaw S."/>
            <person name="Blin K."/>
            <person name="Weber T."/>
        </authorList>
    </citation>
    <scope>NUCLEOTIDE SEQUENCE</scope>
    <source>
        <strain evidence="6">NBC_01432</strain>
    </source>
</reference>
<dbReference type="Pfam" id="PF00202">
    <property type="entry name" value="Aminotran_3"/>
    <property type="match status" value="1"/>
</dbReference>
<dbReference type="InterPro" id="IPR015424">
    <property type="entry name" value="PyrdxlP-dep_Trfase"/>
</dbReference>
<dbReference type="RefSeq" id="WP_329075494.1">
    <property type="nucleotide sequence ID" value="NZ_CP109495.1"/>
</dbReference>
<dbReference type="PROSITE" id="PS00600">
    <property type="entry name" value="AA_TRANSFER_CLASS_3"/>
    <property type="match status" value="1"/>
</dbReference>
<feature type="region of interest" description="Disordered" evidence="5">
    <location>
        <begin position="1"/>
        <end position="27"/>
    </location>
</feature>
<evidence type="ECO:0000256" key="3">
    <source>
        <dbReference type="ARBA" id="ARBA00022679"/>
    </source>
</evidence>
<evidence type="ECO:0000256" key="4">
    <source>
        <dbReference type="ARBA" id="ARBA00022898"/>
    </source>
</evidence>
<evidence type="ECO:0000313" key="7">
    <source>
        <dbReference type="Proteomes" id="UP001432209"/>
    </source>
</evidence>
<gene>
    <name evidence="6" type="ORF">OG442_09800</name>
</gene>
<organism evidence="6 7">
    <name type="scientific">Streptomyces niveus</name>
    <name type="common">Streptomyces spheroides</name>
    <dbReference type="NCBI Taxonomy" id="193462"/>
    <lineage>
        <taxon>Bacteria</taxon>
        <taxon>Bacillati</taxon>
        <taxon>Actinomycetota</taxon>
        <taxon>Actinomycetes</taxon>
        <taxon>Kitasatosporales</taxon>
        <taxon>Streptomycetaceae</taxon>
        <taxon>Streptomyces</taxon>
    </lineage>
</organism>
<dbReference type="InterPro" id="IPR050103">
    <property type="entry name" value="Class-III_PLP-dep_AT"/>
</dbReference>
<dbReference type="EMBL" id="CP109495">
    <property type="protein sequence ID" value="WUX51806.1"/>
    <property type="molecule type" value="Genomic_DNA"/>
</dbReference>
<evidence type="ECO:0000256" key="1">
    <source>
        <dbReference type="ARBA" id="ARBA00001933"/>
    </source>
</evidence>
<dbReference type="Gene3D" id="3.90.1150.10">
    <property type="entry name" value="Aspartate Aminotransferase, domain 1"/>
    <property type="match status" value="1"/>
</dbReference>
<dbReference type="SUPFAM" id="SSF53383">
    <property type="entry name" value="PLP-dependent transferases"/>
    <property type="match status" value="1"/>
</dbReference>
<dbReference type="Gene3D" id="3.40.640.10">
    <property type="entry name" value="Type I PLP-dependent aspartate aminotransferase-like (Major domain)"/>
    <property type="match status" value="1"/>
</dbReference>
<feature type="compositionally biased region" description="Polar residues" evidence="5">
    <location>
        <begin position="1"/>
        <end position="11"/>
    </location>
</feature>
<dbReference type="InterPro" id="IPR015422">
    <property type="entry name" value="PyrdxlP-dep_Trfase_small"/>
</dbReference>
<dbReference type="InterPro" id="IPR005814">
    <property type="entry name" value="Aminotrans_3"/>
</dbReference>
<dbReference type="InterPro" id="IPR015421">
    <property type="entry name" value="PyrdxlP-dep_Trfase_major"/>
</dbReference>
<dbReference type="PANTHER" id="PTHR11986:SF79">
    <property type="entry name" value="ACETYLORNITHINE AMINOTRANSFERASE, MITOCHONDRIAL"/>
    <property type="match status" value="1"/>
</dbReference>
<dbReference type="GO" id="GO:0008483">
    <property type="term" value="F:transaminase activity"/>
    <property type="evidence" value="ECO:0007669"/>
    <property type="project" value="UniProtKB-KW"/>
</dbReference>
<dbReference type="PANTHER" id="PTHR11986">
    <property type="entry name" value="AMINOTRANSFERASE CLASS III"/>
    <property type="match status" value="1"/>
</dbReference>
<feature type="compositionally biased region" description="Basic and acidic residues" evidence="5">
    <location>
        <begin position="14"/>
        <end position="27"/>
    </location>
</feature>
<dbReference type="InterPro" id="IPR049704">
    <property type="entry name" value="Aminotrans_3_PPA_site"/>
</dbReference>
<accession>A0ABZ1ZZL4</accession>
<sequence>MDENVMDTQYDSGAPHKDAAPGHGDDRRAELRRRLEGLAARDTTADRYRRHVNPYIARTLDGLGLDITYVRGLGTSLYDADGNAYLDFAGAYGALPFGHNPPRVWEAVADLRESAEPSLTQPSVQGAAALLAERLVEAAPPGLTQAWFCNSGAEAVEAAIKIARAATGRHRVVATSDSFHGKTLGALSATGRPRYQEPFGAPVSGFGHVPFNDIGALTELFDEDGANIAAFMVETVQGEGGIHLASQEFLLAARELCTRHGARLVIDEVQTGLGRTGRLFGCEHSGVVPDIMPLAKALGGGMVPIGAVLFGESSLSEDFGLRHTSTFGGNAFCARVGLRSLELVTENGQALVREVADRADLLRKGLEEVRAAHPRLVTDVRGQGLLMGVELTTDPDVFPHQGLFRSLAGQEGLAGFLCGYLLRNEGIRLAPTYFSNSVLRVEPPLTVSDDECRTLVEALHRGLELIEAGDSARFFRHLLPAGVISKAPDAQVDTGARAPVEHPVAPREGEPRWAFVAHPTDPASYASYDNRLGLPGEQVRVLFDRMNQCRNVDTPAAMFVGSCRVVTDGGQTSYGEIFALPYGARRLLDMPAEQATELVQQAVDEAVRRGAQLVGLGAYTSVVTANAAALDDRGVPITTGNAYTVAAGVDGLQQAAHRQGTDLASAGAVVLGAAGAIGRASSLLLAERVGRLVLVGNPAHPERSEQRLAAVAEDVAAHLVGLGGEPAAESEESGYGALARAALRLAKDGADGADGADTADAAGIARRLAADGLLTTSLSAEDALPGGELILAATSTPDQIVRPDLLRQGAAVCDVSQPPNVGDDVRKKRPDVMVVAGGLIRMPGDRDTGLDFGLPYGVTYACTAETMIAAHRLDDLVVSQGERLSGQLVRTLRDDAARLGFRLHLPERRTDTVDGAA</sequence>
<evidence type="ECO:0000313" key="6">
    <source>
        <dbReference type="EMBL" id="WUX51806.1"/>
    </source>
</evidence>
<proteinExistence type="predicted"/>
<dbReference type="Proteomes" id="UP001432209">
    <property type="component" value="Chromosome"/>
</dbReference>
<comment type="cofactor">
    <cofactor evidence="1">
        <name>pyridoxal 5'-phosphate</name>
        <dbReference type="ChEBI" id="CHEBI:597326"/>
    </cofactor>
</comment>
<keyword evidence="3" id="KW-0808">Transferase</keyword>
<evidence type="ECO:0000256" key="2">
    <source>
        <dbReference type="ARBA" id="ARBA00022576"/>
    </source>
</evidence>
<protein>
    <submittedName>
        <fullName evidence="6">Aminotransferase class III-fold pyridoxal phosphate-dependent enzyme</fullName>
    </submittedName>
</protein>
<keyword evidence="7" id="KW-1185">Reference proteome</keyword>
<dbReference type="CDD" id="cd00610">
    <property type="entry name" value="OAT_like"/>
    <property type="match status" value="1"/>
</dbReference>
<keyword evidence="2 6" id="KW-0032">Aminotransferase</keyword>
<name>A0ABZ1ZZL4_STRNV</name>
<keyword evidence="4" id="KW-0663">Pyridoxal phosphate</keyword>